<name>A0A133PYY8_9BACT</name>
<evidence type="ECO:0000313" key="1">
    <source>
        <dbReference type="EMBL" id="KXA35532.1"/>
    </source>
</evidence>
<dbReference type="AlphaFoldDB" id="A0A133PYY8"/>
<protein>
    <submittedName>
        <fullName evidence="1">Uncharacterized protein</fullName>
    </submittedName>
</protein>
<gene>
    <name evidence="1" type="ORF">HMPREF3226_02010</name>
</gene>
<proteinExistence type="predicted"/>
<organism evidence="1 2">
    <name type="scientific">Prevotella corporis</name>
    <dbReference type="NCBI Taxonomy" id="28128"/>
    <lineage>
        <taxon>Bacteria</taxon>
        <taxon>Pseudomonadati</taxon>
        <taxon>Bacteroidota</taxon>
        <taxon>Bacteroidia</taxon>
        <taxon>Bacteroidales</taxon>
        <taxon>Prevotellaceae</taxon>
        <taxon>Prevotella</taxon>
    </lineage>
</organism>
<accession>A0A133PYY8</accession>
<comment type="caution">
    <text evidence="1">The sequence shown here is derived from an EMBL/GenBank/DDBJ whole genome shotgun (WGS) entry which is preliminary data.</text>
</comment>
<sequence>MGKVSVDDAIGRFSHDEYYLSFSDNNILKISTLSFSVRSLVDVVPAVVKKQKNSCGKAL</sequence>
<dbReference type="EMBL" id="LRQG01000181">
    <property type="protein sequence ID" value="KXA35532.1"/>
    <property type="molecule type" value="Genomic_DNA"/>
</dbReference>
<keyword evidence="2" id="KW-1185">Reference proteome</keyword>
<dbReference type="PATRIC" id="fig|28128.5.peg.2070"/>
<reference evidence="2" key="1">
    <citation type="submission" date="2016-01" db="EMBL/GenBank/DDBJ databases">
        <authorList>
            <person name="Mitreva M."/>
            <person name="Pepin K.H."/>
            <person name="Mihindukulasuriya K.A."/>
            <person name="Fulton R."/>
            <person name="Fronick C."/>
            <person name="O'Laughlin M."/>
            <person name="Miner T."/>
            <person name="Herter B."/>
            <person name="Rosa B.A."/>
            <person name="Cordes M."/>
            <person name="Tomlinson C."/>
            <person name="Wollam A."/>
            <person name="Palsikar V.B."/>
            <person name="Mardis E.R."/>
            <person name="Wilson R.K."/>
        </authorList>
    </citation>
    <scope>NUCLEOTIDE SEQUENCE [LARGE SCALE GENOMIC DNA]</scope>
    <source>
        <strain evidence="2">MJR7716</strain>
    </source>
</reference>
<dbReference type="Proteomes" id="UP000070533">
    <property type="component" value="Unassembled WGS sequence"/>
</dbReference>
<dbReference type="STRING" id="28128.HMPREF3226_02010"/>
<evidence type="ECO:0000313" key="2">
    <source>
        <dbReference type="Proteomes" id="UP000070533"/>
    </source>
</evidence>